<dbReference type="EMBL" id="JAATJS010000001">
    <property type="protein sequence ID" value="NIX75035.1"/>
    <property type="molecule type" value="Genomic_DNA"/>
</dbReference>
<dbReference type="SUPFAM" id="SSF102588">
    <property type="entry name" value="LmbE-like"/>
    <property type="match status" value="1"/>
</dbReference>
<accession>A0ABX0V7I5</accession>
<dbReference type="InterPro" id="IPR003737">
    <property type="entry name" value="GlcNAc_PI_deacetylase-related"/>
</dbReference>
<dbReference type="Pfam" id="PF02585">
    <property type="entry name" value="PIG-L"/>
    <property type="match status" value="1"/>
</dbReference>
<evidence type="ECO:0000313" key="1">
    <source>
        <dbReference type="EMBL" id="NIX75035.1"/>
    </source>
</evidence>
<dbReference type="PANTHER" id="PTHR12993:SF11">
    <property type="entry name" value="N-ACETYLGLUCOSAMINYL-PHOSPHATIDYLINOSITOL DE-N-ACETYLASE"/>
    <property type="match status" value="1"/>
</dbReference>
<proteinExistence type="predicted"/>
<sequence>MLRDHERIAREMADPALVRLHRKLERLTSVLTVMNTGAHPDDEHNGMLAAFRFGFGMRVTILCSTRGEGGQNAIGPERGAALGIVRTRELEAAAQVLDADVIWVGHGPDDPIHDFGFSKNGDDTLRRWGEDFLIERLVRAFREERPDIVIPTFLDVPGQHGHHRAMTRSAKIAVERASDPSAYPDHFTEGLKPWRVAKFYLPAWSGGGITYDDEVPPPETTVVVRTPGSDAATGAPFARIGEWSRAKHLTQGMGVWRENPLQSWPLHLGQNQNSESDIRDGLPSTVGAVASYPDVPREVASHLLAAQQAIDEATAAFPHRERIVKAALASARSIESALAASSHPVLDSHGHRLTRKLRELDAVILEASGVHARAWVEPAVVPPGGRTALHIALDGSGESVSVSPLSRSNVSVASRTRQQTHWFDLDIATDTALTNLFPPHYRAAGGNGDLAVVLEAEIGGRKVQSTVDLEEPLRIAPDHSVALDPETILVNLQTAPQPFTVKATLRASEGNVALKAPEGWQVASNDKGLLVTPPASLTPGLHRVEAWADGAPAYRSTEIAYPHIGRTAHLTREVLNVLALDVARHPDTRIGYVGGGNDKVGLWLSRLGFDVTDLDGDALQNDLSRFTTIVVGIFAFGTRPDLAAATHNLHRFVETGGHLVTLYHRPTDGWDPARTPPRPIRIGSPSLRWRVTDPHAPVRVLAPTHPLLLGPNRIGDEDWADWDKERGLYFASAWDDSYTPLLAMNDAGEKPLEGALISGAIDRGRHTHVSLVLHHQLDKLVPGAFRLLTNLVQPT</sequence>
<dbReference type="PANTHER" id="PTHR12993">
    <property type="entry name" value="N-ACETYLGLUCOSAMINYL-PHOSPHATIDYLINOSITOL DE-N-ACETYLASE-RELATED"/>
    <property type="match status" value="1"/>
</dbReference>
<dbReference type="InterPro" id="IPR029062">
    <property type="entry name" value="Class_I_gatase-like"/>
</dbReference>
<dbReference type="Proteomes" id="UP000707352">
    <property type="component" value="Unassembled WGS sequence"/>
</dbReference>
<protein>
    <submittedName>
        <fullName evidence="1">PIG-L family deacetylase</fullName>
    </submittedName>
</protein>
<evidence type="ECO:0000313" key="2">
    <source>
        <dbReference type="Proteomes" id="UP000707352"/>
    </source>
</evidence>
<name>A0ABX0V7I5_9HYPH</name>
<gene>
    <name evidence="1" type="ORF">HB375_00215</name>
</gene>
<organism evidence="1 2">
    <name type="scientific">Microvirga terricola</name>
    <dbReference type="NCBI Taxonomy" id="2719797"/>
    <lineage>
        <taxon>Bacteria</taxon>
        <taxon>Pseudomonadati</taxon>
        <taxon>Pseudomonadota</taxon>
        <taxon>Alphaproteobacteria</taxon>
        <taxon>Hyphomicrobiales</taxon>
        <taxon>Methylobacteriaceae</taxon>
        <taxon>Microvirga</taxon>
    </lineage>
</organism>
<dbReference type="Gene3D" id="3.40.50.10320">
    <property type="entry name" value="LmbE-like"/>
    <property type="match status" value="1"/>
</dbReference>
<dbReference type="RefSeq" id="WP_167670824.1">
    <property type="nucleotide sequence ID" value="NZ_JAATJS010000001.1"/>
</dbReference>
<dbReference type="SUPFAM" id="SSF52317">
    <property type="entry name" value="Class I glutamine amidotransferase-like"/>
    <property type="match status" value="1"/>
</dbReference>
<keyword evidence="2" id="KW-1185">Reference proteome</keyword>
<dbReference type="InterPro" id="IPR024078">
    <property type="entry name" value="LmbE-like_dom_sf"/>
</dbReference>
<reference evidence="1 2" key="1">
    <citation type="submission" date="2020-03" db="EMBL/GenBank/DDBJ databases">
        <title>The genome sequence of Microvirga sp. c23x22.</title>
        <authorList>
            <person name="Zhang X."/>
        </authorList>
    </citation>
    <scope>NUCLEOTIDE SEQUENCE [LARGE SCALE GENOMIC DNA]</scope>
    <source>
        <strain evidence="2">c23x22</strain>
    </source>
</reference>
<comment type="caution">
    <text evidence="1">The sequence shown here is derived from an EMBL/GenBank/DDBJ whole genome shotgun (WGS) entry which is preliminary data.</text>
</comment>